<organism evidence="3 4">
    <name type="scientific">Klenkia soli</name>
    <dbReference type="NCBI Taxonomy" id="1052260"/>
    <lineage>
        <taxon>Bacteria</taxon>
        <taxon>Bacillati</taxon>
        <taxon>Actinomycetota</taxon>
        <taxon>Actinomycetes</taxon>
        <taxon>Geodermatophilales</taxon>
        <taxon>Geodermatophilaceae</taxon>
        <taxon>Klenkia</taxon>
    </lineage>
</organism>
<gene>
    <name evidence="3" type="ORF">SAMN05660199_03511</name>
</gene>
<keyword evidence="1" id="KW-1133">Transmembrane helix</keyword>
<dbReference type="AlphaFoldDB" id="A0A1H0RAX7"/>
<evidence type="ECO:0000313" key="3">
    <source>
        <dbReference type="EMBL" id="SDP26176.1"/>
    </source>
</evidence>
<protein>
    <submittedName>
        <fullName evidence="3">PH domain-containing protein</fullName>
    </submittedName>
</protein>
<feature type="transmembrane region" description="Helical" evidence="1">
    <location>
        <begin position="34"/>
        <end position="51"/>
    </location>
</feature>
<sequence>MQWSTRRAETLAAGAVAVLLGAGALLVDQLGRVLVGAAALLLLGVVVRDLVLRPRLRADEGQVVVRSLTGTTVIPRDRLLSRVRTARRLGLRTTTLELEDTADDTVLVVLGRRDLGADPAQVGAEVLGHRPGQPGPGRRRPG</sequence>
<dbReference type="Proteomes" id="UP000199088">
    <property type="component" value="Unassembled WGS sequence"/>
</dbReference>
<dbReference type="InterPro" id="IPR019692">
    <property type="entry name" value="CFP-6_PH"/>
</dbReference>
<dbReference type="STRING" id="1052260.SAMN05660199_03511"/>
<evidence type="ECO:0000256" key="1">
    <source>
        <dbReference type="SAM" id="Phobius"/>
    </source>
</evidence>
<keyword evidence="4" id="KW-1185">Reference proteome</keyword>
<evidence type="ECO:0000259" key="2">
    <source>
        <dbReference type="Pfam" id="PF10756"/>
    </source>
</evidence>
<keyword evidence="1" id="KW-0472">Membrane</keyword>
<reference evidence="4" key="1">
    <citation type="submission" date="2016-10" db="EMBL/GenBank/DDBJ databases">
        <authorList>
            <person name="Varghese N."/>
            <person name="Submissions S."/>
        </authorList>
    </citation>
    <scope>NUCLEOTIDE SEQUENCE [LARGE SCALE GENOMIC DNA]</scope>
    <source>
        <strain evidence="4">DSM 45843</strain>
    </source>
</reference>
<dbReference type="EMBL" id="FNIR01000011">
    <property type="protein sequence ID" value="SDP26176.1"/>
    <property type="molecule type" value="Genomic_DNA"/>
</dbReference>
<dbReference type="Pfam" id="PF10756">
    <property type="entry name" value="bPH_6"/>
    <property type="match status" value="1"/>
</dbReference>
<feature type="domain" description="Low molecular weight protein antigen 6 PH" evidence="2">
    <location>
        <begin position="53"/>
        <end position="126"/>
    </location>
</feature>
<evidence type="ECO:0000313" key="4">
    <source>
        <dbReference type="Proteomes" id="UP000199088"/>
    </source>
</evidence>
<keyword evidence="1" id="KW-0812">Transmembrane</keyword>
<proteinExistence type="predicted"/>
<accession>A0A1H0RAX7</accession>
<name>A0A1H0RAX7_9ACTN</name>
<dbReference type="RefSeq" id="WP_091247554.1">
    <property type="nucleotide sequence ID" value="NZ_FNIR01000011.1"/>
</dbReference>